<feature type="compositionally biased region" description="Polar residues" evidence="1">
    <location>
        <begin position="1"/>
        <end position="22"/>
    </location>
</feature>
<comment type="caution">
    <text evidence="2">The sequence shown here is derived from an EMBL/GenBank/DDBJ whole genome shotgun (WGS) entry which is preliminary data.</text>
</comment>
<feature type="compositionally biased region" description="Gly residues" evidence="1">
    <location>
        <begin position="110"/>
        <end position="123"/>
    </location>
</feature>
<evidence type="ECO:0000313" key="3">
    <source>
        <dbReference type="Proteomes" id="UP000823858"/>
    </source>
</evidence>
<evidence type="ECO:0008006" key="4">
    <source>
        <dbReference type="Google" id="ProtNLM"/>
    </source>
</evidence>
<gene>
    <name evidence="2" type="ORF">H9751_04010</name>
</gene>
<evidence type="ECO:0000313" key="2">
    <source>
        <dbReference type="EMBL" id="HJC84707.1"/>
    </source>
</evidence>
<dbReference type="AlphaFoldDB" id="A0A9D2QFR9"/>
<accession>A0A9D2QFR9</accession>
<dbReference type="Proteomes" id="UP000823858">
    <property type="component" value="Unassembled WGS sequence"/>
</dbReference>
<reference evidence="2" key="2">
    <citation type="submission" date="2021-04" db="EMBL/GenBank/DDBJ databases">
        <authorList>
            <person name="Gilroy R."/>
        </authorList>
    </citation>
    <scope>NUCLEOTIDE SEQUENCE</scope>
    <source>
        <strain evidence="2">ChiHjej13B12-4958</strain>
    </source>
</reference>
<protein>
    <recommendedName>
        <fullName evidence="4">DUF559 domain-containing protein</fullName>
    </recommendedName>
</protein>
<proteinExistence type="predicted"/>
<feature type="region of interest" description="Disordered" evidence="1">
    <location>
        <begin position="1"/>
        <end position="29"/>
    </location>
</feature>
<reference evidence="2" key="1">
    <citation type="journal article" date="2021" name="PeerJ">
        <title>Extensive microbial diversity within the chicken gut microbiome revealed by metagenomics and culture.</title>
        <authorList>
            <person name="Gilroy R."/>
            <person name="Ravi A."/>
            <person name="Getino M."/>
            <person name="Pursley I."/>
            <person name="Horton D.L."/>
            <person name="Alikhan N.F."/>
            <person name="Baker D."/>
            <person name="Gharbi K."/>
            <person name="Hall N."/>
            <person name="Watson M."/>
            <person name="Adriaenssens E.M."/>
            <person name="Foster-Nyarko E."/>
            <person name="Jarju S."/>
            <person name="Secka A."/>
            <person name="Antonio M."/>
            <person name="Oren A."/>
            <person name="Chaudhuri R.R."/>
            <person name="La Ragione R."/>
            <person name="Hildebrand F."/>
            <person name="Pallen M.J."/>
        </authorList>
    </citation>
    <scope>NUCLEOTIDE SEQUENCE</scope>
    <source>
        <strain evidence="2">ChiHjej13B12-4958</strain>
    </source>
</reference>
<name>A0A9D2QFR9_9CORY</name>
<feature type="region of interest" description="Disordered" evidence="1">
    <location>
        <begin position="94"/>
        <end position="130"/>
    </location>
</feature>
<organism evidence="2 3">
    <name type="scientific">Candidatus Corynebacterium faecigallinarum</name>
    <dbReference type="NCBI Taxonomy" id="2838528"/>
    <lineage>
        <taxon>Bacteria</taxon>
        <taxon>Bacillati</taxon>
        <taxon>Actinomycetota</taxon>
        <taxon>Actinomycetes</taxon>
        <taxon>Mycobacteriales</taxon>
        <taxon>Corynebacteriaceae</taxon>
        <taxon>Corynebacterium</taxon>
    </lineage>
</organism>
<dbReference type="Gene3D" id="3.40.960.10">
    <property type="entry name" value="VSR Endonuclease"/>
    <property type="match status" value="1"/>
</dbReference>
<evidence type="ECO:0000256" key="1">
    <source>
        <dbReference type="SAM" id="MobiDB-lite"/>
    </source>
</evidence>
<dbReference type="EMBL" id="DWVP01000008">
    <property type="protein sequence ID" value="HJC84707.1"/>
    <property type="molecule type" value="Genomic_DNA"/>
</dbReference>
<sequence length="431" mass="47841">MTRQSAKRQTGARQTVARQSAPANPAWKLPPDIARALSEGRYTPGRGPWYISRILPTHLPERREWLESSGVSRWAIDRGYDTLASGVVLKRVGDGGTGSDGSAGRAGSRVGTGHGGGTDSSGGRGERTGPRLEIDTGAYCHCIITRARAQLIKHHETCVLGGWGAAAFHGLKYWADSAPVLLLSYQVAKRDSDDSKVAAKHPLRAAVREFPKHFDIERDTVCPDPEFPHHRVVSAPFALGQCLRSVLSGKHTWYVSDIPGLTRQEVRAIQLIDAFIMCSTVTRAEILRAARGMVRHRTLNRLLRFASVGAESPRETELRLFIRDLLPKGHQWQTQVEVELAPDEPTGQVRRTFFDIACPTLKIGLYYDGAHHVNADQAEKDFEQIQDLHDGRWTVIRVDKKLMANPEKMLRQIRNAITRAGAMSETWDQSA</sequence>